<proteinExistence type="predicted"/>
<evidence type="ECO:0000313" key="2">
    <source>
        <dbReference type="Proteomes" id="UP000002146"/>
    </source>
</evidence>
<dbReference type="AlphaFoldDB" id="A3CTV0"/>
<protein>
    <submittedName>
        <fullName evidence="1">Uncharacterized protein</fullName>
    </submittedName>
</protein>
<accession>A3CTV0</accession>
<dbReference type="HOGENOM" id="CLU_1933249_0_0_2"/>
<dbReference type="EMBL" id="CP000562">
    <property type="protein sequence ID" value="ABN56800.1"/>
    <property type="molecule type" value="Genomic_DNA"/>
</dbReference>
<reference evidence="1 2" key="1">
    <citation type="journal article" date="2009" name="Stand. Genomic Sci.">
        <title>Complete genome sequence of Methanoculleus marisnigri Romesser et al. 1981 type strain JR1.</title>
        <authorList>
            <person name="Anderson I.J."/>
            <person name="Sieprawska-Lupa M."/>
            <person name="Lapidus A."/>
            <person name="Nolan M."/>
            <person name="Copeland A."/>
            <person name="Glavina Del Rio T."/>
            <person name="Tice H."/>
            <person name="Dalin E."/>
            <person name="Barry K."/>
            <person name="Saunders E."/>
            <person name="Han C."/>
            <person name="Brettin T."/>
            <person name="Detter J.C."/>
            <person name="Bruce D."/>
            <person name="Mikhailova N."/>
            <person name="Pitluck S."/>
            <person name="Hauser L."/>
            <person name="Land M."/>
            <person name="Lucas S."/>
            <person name="Richardson P."/>
            <person name="Whitman W.B."/>
            <person name="Kyrpides N.C."/>
        </authorList>
    </citation>
    <scope>NUCLEOTIDE SEQUENCE [LARGE SCALE GENOMIC DNA]</scope>
    <source>
        <strain evidence="2">ATCC 35101 / DSM 1498 / JR1</strain>
    </source>
</reference>
<sequence>MHCTRNLLYFFYTCGTMAPTYRDATINSVEATATVSGSTGGGRDEKGNVYFFPDVSVSIGYWFDNEGVPSSDWDTHFKAQLWINGEQVGKKQDLSAGGPQTYTFFAHKFPAAGTYKVEVRGKNSKSVDVTIKNPPVQEKKAAQ</sequence>
<gene>
    <name evidence="1" type="ordered locus">Memar_0867</name>
</gene>
<evidence type="ECO:0000313" key="1">
    <source>
        <dbReference type="EMBL" id="ABN56800.1"/>
    </source>
</evidence>
<keyword evidence="2" id="KW-1185">Reference proteome</keyword>
<dbReference type="KEGG" id="mem:Memar_0867"/>
<name>A3CTV0_METMJ</name>
<dbReference type="Proteomes" id="UP000002146">
    <property type="component" value="Chromosome"/>
</dbReference>
<dbReference type="STRING" id="368407.Memar_0867"/>
<organism evidence="1 2">
    <name type="scientific">Methanoculleus marisnigri (strain ATCC 35101 / DSM 1498 / JR1)</name>
    <dbReference type="NCBI Taxonomy" id="368407"/>
    <lineage>
        <taxon>Archaea</taxon>
        <taxon>Methanobacteriati</taxon>
        <taxon>Methanobacteriota</taxon>
        <taxon>Stenosarchaea group</taxon>
        <taxon>Methanomicrobia</taxon>
        <taxon>Methanomicrobiales</taxon>
        <taxon>Methanomicrobiaceae</taxon>
        <taxon>Methanoculleus</taxon>
    </lineage>
</organism>